<reference evidence="2" key="1">
    <citation type="journal article" date="2019" name="Int. J. Syst. Evol. Microbiol.">
        <title>The Global Catalogue of Microorganisms (GCM) 10K type strain sequencing project: providing services to taxonomists for standard genome sequencing and annotation.</title>
        <authorList>
            <consortium name="The Broad Institute Genomics Platform"/>
            <consortium name="The Broad Institute Genome Sequencing Center for Infectious Disease"/>
            <person name="Wu L."/>
            <person name="Ma J."/>
        </authorList>
    </citation>
    <scope>NUCLEOTIDE SEQUENCE [LARGE SCALE GENOMIC DNA]</scope>
    <source>
        <strain evidence="2">JCM 17106</strain>
    </source>
</reference>
<dbReference type="Proteomes" id="UP001500459">
    <property type="component" value="Unassembled WGS sequence"/>
</dbReference>
<name>A0ABP6ULJ8_9FLAO</name>
<proteinExistence type="predicted"/>
<comment type="caution">
    <text evidence="1">The sequence shown here is derived from an EMBL/GenBank/DDBJ whole genome shotgun (WGS) entry which is preliminary data.</text>
</comment>
<dbReference type="RefSeq" id="WP_344928212.1">
    <property type="nucleotide sequence ID" value="NZ_BAABCW010000011.1"/>
</dbReference>
<dbReference type="EMBL" id="BAABCW010000011">
    <property type="protein sequence ID" value="GAA3511722.1"/>
    <property type="molecule type" value="Genomic_DNA"/>
</dbReference>
<evidence type="ECO:0000313" key="1">
    <source>
        <dbReference type="EMBL" id="GAA3511722.1"/>
    </source>
</evidence>
<gene>
    <name evidence="1" type="ORF">GCM10022393_26800</name>
</gene>
<evidence type="ECO:0000313" key="2">
    <source>
        <dbReference type="Proteomes" id="UP001500459"/>
    </source>
</evidence>
<organism evidence="1 2">
    <name type="scientific">Aquimarina addita</name>
    <dbReference type="NCBI Taxonomy" id="870485"/>
    <lineage>
        <taxon>Bacteria</taxon>
        <taxon>Pseudomonadati</taxon>
        <taxon>Bacteroidota</taxon>
        <taxon>Flavobacteriia</taxon>
        <taxon>Flavobacteriales</taxon>
        <taxon>Flavobacteriaceae</taxon>
        <taxon>Aquimarina</taxon>
    </lineage>
</organism>
<sequence length="161" mass="19436">MNKKQYLKSLEEIGWFDYPQNDRDQIINKINKSENNYHLDLHHFSFFIDDFRSIEDYKSFMKELKEIGGIAFQSAEIRTNEDENSISLKVHMGKKEFEMNFDLDEFTIIPQIEENFNDLFANFEIDSRLFWLPLESEIFFYALIPFELYKKATIKDMIPME</sequence>
<accession>A0ABP6ULJ8</accession>
<keyword evidence="2" id="KW-1185">Reference proteome</keyword>
<protein>
    <submittedName>
        <fullName evidence="1">Uncharacterized protein</fullName>
    </submittedName>
</protein>